<sequence length="98" mass="11066">MNATMHDLEMQIGQLANSVSQLQSASSGNLPSQPIPNPKERNMSVFCHNQNRTQITLNELKAESRVQQQAKTNSLPFPSRTISTKKPETDEELLKKFR</sequence>
<evidence type="ECO:0000256" key="1">
    <source>
        <dbReference type="SAM" id="MobiDB-lite"/>
    </source>
</evidence>
<evidence type="ECO:0000313" key="3">
    <source>
        <dbReference type="Proteomes" id="UP000257109"/>
    </source>
</evidence>
<evidence type="ECO:0000313" key="2">
    <source>
        <dbReference type="EMBL" id="RDX88709.1"/>
    </source>
</evidence>
<dbReference type="EMBL" id="QJKJ01005867">
    <property type="protein sequence ID" value="RDX88709.1"/>
    <property type="molecule type" value="Genomic_DNA"/>
</dbReference>
<keyword evidence="3" id="KW-1185">Reference proteome</keyword>
<dbReference type="AlphaFoldDB" id="A0A371GDS3"/>
<reference evidence="2" key="1">
    <citation type="submission" date="2018-05" db="EMBL/GenBank/DDBJ databases">
        <title>Draft genome of Mucuna pruriens seed.</title>
        <authorList>
            <person name="Nnadi N.E."/>
            <person name="Vos R."/>
            <person name="Hasami M.H."/>
            <person name="Devisetty U.K."/>
            <person name="Aguiy J.C."/>
        </authorList>
    </citation>
    <scope>NUCLEOTIDE SEQUENCE [LARGE SCALE GENOMIC DNA]</scope>
    <source>
        <strain evidence="2">JCA_2017</strain>
    </source>
</reference>
<feature type="compositionally biased region" description="Polar residues" evidence="1">
    <location>
        <begin position="66"/>
        <end position="84"/>
    </location>
</feature>
<feature type="compositionally biased region" description="Basic and acidic residues" evidence="1">
    <location>
        <begin position="85"/>
        <end position="98"/>
    </location>
</feature>
<feature type="region of interest" description="Disordered" evidence="1">
    <location>
        <begin position="19"/>
        <end position="42"/>
    </location>
</feature>
<dbReference type="OrthoDB" id="913581at2759"/>
<gene>
    <name evidence="2" type="ORF">CR513_29675</name>
</gene>
<feature type="region of interest" description="Disordered" evidence="1">
    <location>
        <begin position="66"/>
        <end position="98"/>
    </location>
</feature>
<dbReference type="Proteomes" id="UP000257109">
    <property type="component" value="Unassembled WGS sequence"/>
</dbReference>
<comment type="caution">
    <text evidence="2">The sequence shown here is derived from an EMBL/GenBank/DDBJ whole genome shotgun (WGS) entry which is preliminary data.</text>
</comment>
<organism evidence="2 3">
    <name type="scientific">Mucuna pruriens</name>
    <name type="common">Velvet bean</name>
    <name type="synonym">Dolichos pruriens</name>
    <dbReference type="NCBI Taxonomy" id="157652"/>
    <lineage>
        <taxon>Eukaryota</taxon>
        <taxon>Viridiplantae</taxon>
        <taxon>Streptophyta</taxon>
        <taxon>Embryophyta</taxon>
        <taxon>Tracheophyta</taxon>
        <taxon>Spermatophyta</taxon>
        <taxon>Magnoliopsida</taxon>
        <taxon>eudicotyledons</taxon>
        <taxon>Gunneridae</taxon>
        <taxon>Pentapetalae</taxon>
        <taxon>rosids</taxon>
        <taxon>fabids</taxon>
        <taxon>Fabales</taxon>
        <taxon>Fabaceae</taxon>
        <taxon>Papilionoideae</taxon>
        <taxon>50 kb inversion clade</taxon>
        <taxon>NPAAA clade</taxon>
        <taxon>indigoferoid/millettioid clade</taxon>
        <taxon>Phaseoleae</taxon>
        <taxon>Mucuna</taxon>
    </lineage>
</organism>
<proteinExistence type="predicted"/>
<accession>A0A371GDS3</accession>
<name>A0A371GDS3_MUCPR</name>
<feature type="compositionally biased region" description="Polar residues" evidence="1">
    <location>
        <begin position="19"/>
        <end position="32"/>
    </location>
</feature>
<feature type="non-terminal residue" evidence="2">
    <location>
        <position position="1"/>
    </location>
</feature>
<protein>
    <submittedName>
        <fullName evidence="2">Uncharacterized protein</fullName>
    </submittedName>
</protein>